<comment type="caution">
    <text evidence="2">The sequence shown here is derived from an EMBL/GenBank/DDBJ whole genome shotgun (WGS) entry which is preliminary data.</text>
</comment>
<keyword evidence="3" id="KW-1185">Reference proteome</keyword>
<dbReference type="Pfam" id="PF07690">
    <property type="entry name" value="MFS_1"/>
    <property type="match status" value="1"/>
</dbReference>
<accession>A0ABV1NTC7</accession>
<keyword evidence="1" id="KW-0472">Membrane</keyword>
<protein>
    <submittedName>
        <fullName evidence="2">MFS transporter</fullName>
    </submittedName>
</protein>
<feature type="transmembrane region" description="Helical" evidence="1">
    <location>
        <begin position="49"/>
        <end position="69"/>
    </location>
</feature>
<keyword evidence="1" id="KW-0812">Transmembrane</keyword>
<proteinExistence type="predicted"/>
<keyword evidence="1" id="KW-1133">Transmembrane helix</keyword>
<dbReference type="InterPro" id="IPR011701">
    <property type="entry name" value="MFS"/>
</dbReference>
<dbReference type="EMBL" id="JBEGDP010000001">
    <property type="protein sequence ID" value="MEQ7845744.1"/>
    <property type="molecule type" value="Genomic_DNA"/>
</dbReference>
<sequence>MVNTVNYVRDDLGGSQVDVAWMLAASGGGTLLVALLLPRILDRSPDRNVMLTGAAVLVIGAAAAVALAALGFASFTITATIGVLIGAGMALIVTPTGRVLRRSVEPRFSAMMPRRLGVALKVAIPEATRSHAFV</sequence>
<reference evidence="2 3" key="1">
    <citation type="submission" date="2024-02" db="EMBL/GenBank/DDBJ databases">
        <title>Full genome sequence of Nocardioides kribbensis.</title>
        <authorList>
            <person name="Poletto B.L."/>
            <person name="Silva G."/>
            <person name="Galante D."/>
            <person name="Campos K.R."/>
            <person name="Santos M.B.N."/>
            <person name="Sacchi C.T."/>
        </authorList>
    </citation>
    <scope>NUCLEOTIDE SEQUENCE [LARGE SCALE GENOMIC DNA]</scope>
    <source>
        <strain evidence="2 3">O4R</strain>
    </source>
</reference>
<dbReference type="SUPFAM" id="SSF103473">
    <property type="entry name" value="MFS general substrate transporter"/>
    <property type="match status" value="1"/>
</dbReference>
<feature type="transmembrane region" description="Helical" evidence="1">
    <location>
        <begin position="20"/>
        <end position="37"/>
    </location>
</feature>
<dbReference type="Proteomes" id="UP001482520">
    <property type="component" value="Unassembled WGS sequence"/>
</dbReference>
<gene>
    <name evidence="2" type="ORF">V6R90_00540</name>
</gene>
<feature type="transmembrane region" description="Helical" evidence="1">
    <location>
        <begin position="75"/>
        <end position="93"/>
    </location>
</feature>
<dbReference type="RefSeq" id="WP_349803657.1">
    <property type="nucleotide sequence ID" value="NZ_JBEGDP010000001.1"/>
</dbReference>
<dbReference type="InterPro" id="IPR036259">
    <property type="entry name" value="MFS_trans_sf"/>
</dbReference>
<name>A0ABV1NTC7_9ACTN</name>
<evidence type="ECO:0000256" key="1">
    <source>
        <dbReference type="SAM" id="Phobius"/>
    </source>
</evidence>
<evidence type="ECO:0000313" key="3">
    <source>
        <dbReference type="Proteomes" id="UP001482520"/>
    </source>
</evidence>
<organism evidence="2 3">
    <name type="scientific">Nocardioides kribbensis</name>
    <dbReference type="NCBI Taxonomy" id="305517"/>
    <lineage>
        <taxon>Bacteria</taxon>
        <taxon>Bacillati</taxon>
        <taxon>Actinomycetota</taxon>
        <taxon>Actinomycetes</taxon>
        <taxon>Propionibacteriales</taxon>
        <taxon>Nocardioidaceae</taxon>
        <taxon>Nocardioides</taxon>
    </lineage>
</organism>
<dbReference type="Gene3D" id="1.20.1250.20">
    <property type="entry name" value="MFS general substrate transporter like domains"/>
    <property type="match status" value="1"/>
</dbReference>
<evidence type="ECO:0000313" key="2">
    <source>
        <dbReference type="EMBL" id="MEQ7845744.1"/>
    </source>
</evidence>